<evidence type="ECO:0000313" key="3">
    <source>
        <dbReference type="Proteomes" id="UP001633002"/>
    </source>
</evidence>
<keyword evidence="3" id="KW-1185">Reference proteome</keyword>
<protein>
    <submittedName>
        <fullName evidence="2">Uncharacterized protein</fullName>
    </submittedName>
</protein>
<dbReference type="EMBL" id="JBJQOH010000004">
    <property type="protein sequence ID" value="KAL3686936.1"/>
    <property type="molecule type" value="Genomic_DNA"/>
</dbReference>
<gene>
    <name evidence="2" type="ORF">R1sor_013245</name>
</gene>
<reference evidence="2 3" key="1">
    <citation type="submission" date="2024-09" db="EMBL/GenBank/DDBJ databases">
        <title>Chromosome-scale assembly of Riccia sorocarpa.</title>
        <authorList>
            <person name="Paukszto L."/>
        </authorList>
    </citation>
    <scope>NUCLEOTIDE SEQUENCE [LARGE SCALE GENOMIC DNA]</scope>
    <source>
        <strain evidence="2">LP-2024</strain>
        <tissue evidence="2">Aerial parts of the thallus</tissue>
    </source>
</reference>
<dbReference type="Proteomes" id="UP001633002">
    <property type="component" value="Unassembled WGS sequence"/>
</dbReference>
<sequence length="123" mass="13178">MADKCTMRVLRGLIILTLICILLSVAFAARAPLNDEGSVAATARIFVGGEKCAVVSVSEVLRDELISDEGTPSKVQQPEVAIADVMVAESHVNRRATNQFEVLAPRNRARVLSVRCTDAGTNV</sequence>
<comment type="caution">
    <text evidence="2">The sequence shown here is derived from an EMBL/GenBank/DDBJ whole genome shotgun (WGS) entry which is preliminary data.</text>
</comment>
<evidence type="ECO:0000313" key="2">
    <source>
        <dbReference type="EMBL" id="KAL3686936.1"/>
    </source>
</evidence>
<dbReference type="AlphaFoldDB" id="A0ABD3HA15"/>
<feature type="signal peptide" evidence="1">
    <location>
        <begin position="1"/>
        <end position="28"/>
    </location>
</feature>
<evidence type="ECO:0000256" key="1">
    <source>
        <dbReference type="SAM" id="SignalP"/>
    </source>
</evidence>
<feature type="chain" id="PRO_5044788186" evidence="1">
    <location>
        <begin position="29"/>
        <end position="123"/>
    </location>
</feature>
<organism evidence="2 3">
    <name type="scientific">Riccia sorocarpa</name>
    <dbReference type="NCBI Taxonomy" id="122646"/>
    <lineage>
        <taxon>Eukaryota</taxon>
        <taxon>Viridiplantae</taxon>
        <taxon>Streptophyta</taxon>
        <taxon>Embryophyta</taxon>
        <taxon>Marchantiophyta</taxon>
        <taxon>Marchantiopsida</taxon>
        <taxon>Marchantiidae</taxon>
        <taxon>Marchantiales</taxon>
        <taxon>Ricciaceae</taxon>
        <taxon>Riccia</taxon>
    </lineage>
</organism>
<proteinExistence type="predicted"/>
<keyword evidence="1" id="KW-0732">Signal</keyword>
<accession>A0ABD3HA15</accession>
<name>A0ABD3HA15_9MARC</name>